<gene>
    <name evidence="2" type="ORF">WKW80_04930</name>
</gene>
<evidence type="ECO:0000256" key="1">
    <source>
        <dbReference type="ARBA" id="ARBA00007189"/>
    </source>
</evidence>
<sequence>MSASFALNLSRSSGLAIGPVPNAYRRVVCCEDEVAESTSESKGMLVGAQIVVFPVDCVDHDSVTNLKRLCARHEVPFLPLRTASVTCFAAALLAHAAQEAPAKPAFRMCLRHG</sequence>
<dbReference type="InterPro" id="IPR016772">
    <property type="entry name" value="UCP020408"/>
</dbReference>
<evidence type="ECO:0000313" key="2">
    <source>
        <dbReference type="EMBL" id="MEJ8821381.1"/>
    </source>
</evidence>
<protein>
    <submittedName>
        <fullName evidence="2">DUF2325 domain-containing protein</fullName>
    </submittedName>
</protein>
<evidence type="ECO:0000313" key="3">
    <source>
        <dbReference type="Proteomes" id="UP001363010"/>
    </source>
</evidence>
<dbReference type="Pfam" id="PF10087">
    <property type="entry name" value="DUF2325"/>
    <property type="match status" value="1"/>
</dbReference>
<comment type="caution">
    <text evidence="2">The sequence shown here is derived from an EMBL/GenBank/DDBJ whole genome shotgun (WGS) entry which is preliminary data.</text>
</comment>
<keyword evidence="3" id="KW-1185">Reference proteome</keyword>
<proteinExistence type="inferred from homology"/>
<dbReference type="EMBL" id="JBBKZV010000002">
    <property type="protein sequence ID" value="MEJ8821381.1"/>
    <property type="molecule type" value="Genomic_DNA"/>
</dbReference>
<reference evidence="2 3" key="1">
    <citation type="submission" date="2024-03" db="EMBL/GenBank/DDBJ databases">
        <title>Novel species of the genus Variovorax.</title>
        <authorList>
            <person name="Liu Q."/>
            <person name="Xin Y.-H."/>
        </authorList>
    </citation>
    <scope>NUCLEOTIDE SEQUENCE [LARGE SCALE GENOMIC DNA]</scope>
    <source>
        <strain evidence="2 3">KACC 18501</strain>
    </source>
</reference>
<dbReference type="Proteomes" id="UP001363010">
    <property type="component" value="Unassembled WGS sequence"/>
</dbReference>
<comment type="similarity">
    <text evidence="1">Belongs to the UPF0751 family.</text>
</comment>
<dbReference type="RefSeq" id="WP_340362431.1">
    <property type="nucleotide sequence ID" value="NZ_JBBKZV010000002.1"/>
</dbReference>
<organism evidence="2 3">
    <name type="scientific">Variovorax humicola</name>
    <dbReference type="NCBI Taxonomy" id="1769758"/>
    <lineage>
        <taxon>Bacteria</taxon>
        <taxon>Pseudomonadati</taxon>
        <taxon>Pseudomonadota</taxon>
        <taxon>Betaproteobacteria</taxon>
        <taxon>Burkholderiales</taxon>
        <taxon>Comamonadaceae</taxon>
        <taxon>Variovorax</taxon>
    </lineage>
</organism>
<accession>A0ABU8VU92</accession>
<name>A0ABU8VU92_9BURK</name>